<evidence type="ECO:0000313" key="5">
    <source>
        <dbReference type="Proteomes" id="UP000254236"/>
    </source>
</evidence>
<dbReference type="OrthoDB" id="4793326at2"/>
<name>A0A345YMG6_9MICO</name>
<evidence type="ECO:0000313" key="3">
    <source>
        <dbReference type="EMBL" id="AXK45118.1"/>
    </source>
</evidence>
<sequence length="171" mass="18149">MTTVQRFNPPPNWPEPPHDGWLPPADFRPPPAWGPVPAGWRLWTAPAQDAGQGAPLQDSEDVPASGARPRPRVESYPVAVLHPGMWAENHLEEEDYGFPPAVPRRERPRLRLGVTIAVTALGVLLSAATAVGFVLLVDAAVEDLPGLLGASSAHLPGPITSWVGATAPVHG</sequence>
<evidence type="ECO:0000256" key="2">
    <source>
        <dbReference type="SAM" id="Phobius"/>
    </source>
</evidence>
<feature type="region of interest" description="Disordered" evidence="1">
    <location>
        <begin position="1"/>
        <end position="73"/>
    </location>
</feature>
<dbReference type="RefSeq" id="WP_115412870.1">
    <property type="nucleotide sequence ID" value="NZ_CP031356.1"/>
</dbReference>
<reference evidence="4 6" key="2">
    <citation type="submission" date="2018-08" db="EMBL/GenBank/DDBJ databases">
        <title>Brachybacterium saurashtrense DSM 23186.</title>
        <authorList>
            <person name="Li Y."/>
        </authorList>
    </citation>
    <scope>NUCLEOTIDE SEQUENCE [LARGE SCALE GENOMIC DNA]</scope>
    <source>
        <strain evidence="4 6">DSM 23186</strain>
    </source>
</reference>
<keyword evidence="5" id="KW-1185">Reference proteome</keyword>
<keyword evidence="2" id="KW-0472">Membrane</keyword>
<organism evidence="4 6">
    <name type="scientific">Brachybacterium saurashtrense</name>
    <dbReference type="NCBI Taxonomy" id="556288"/>
    <lineage>
        <taxon>Bacteria</taxon>
        <taxon>Bacillati</taxon>
        <taxon>Actinomycetota</taxon>
        <taxon>Actinomycetes</taxon>
        <taxon>Micrococcales</taxon>
        <taxon>Dermabacteraceae</taxon>
        <taxon>Brachybacterium</taxon>
    </lineage>
</organism>
<keyword evidence="2" id="KW-1133">Transmembrane helix</keyword>
<dbReference type="Proteomes" id="UP000254236">
    <property type="component" value="Chromosome"/>
</dbReference>
<evidence type="ECO:0000313" key="6">
    <source>
        <dbReference type="Proteomes" id="UP000282185"/>
    </source>
</evidence>
<dbReference type="KEGG" id="bsau:DWV08_05455"/>
<accession>A0A345YMG6</accession>
<evidence type="ECO:0000313" key="4">
    <source>
        <dbReference type="EMBL" id="RRR22129.1"/>
    </source>
</evidence>
<proteinExistence type="predicted"/>
<feature type="transmembrane region" description="Helical" evidence="2">
    <location>
        <begin position="112"/>
        <end position="137"/>
    </location>
</feature>
<dbReference type="EMBL" id="QSWH01000005">
    <property type="protein sequence ID" value="RRR22129.1"/>
    <property type="molecule type" value="Genomic_DNA"/>
</dbReference>
<protein>
    <submittedName>
        <fullName evidence="4">Uncharacterized protein</fullName>
    </submittedName>
</protein>
<reference evidence="3 5" key="1">
    <citation type="submission" date="2018-07" db="EMBL/GenBank/DDBJ databases">
        <title>Brachybacterium saurashtrense DSM 23186 genome sequence.</title>
        <authorList>
            <person name="Guo L."/>
        </authorList>
    </citation>
    <scope>NUCLEOTIDE SEQUENCE [LARGE SCALE GENOMIC DNA]</scope>
    <source>
        <strain evidence="3 5">DSM 23186</strain>
    </source>
</reference>
<keyword evidence="2" id="KW-0812">Transmembrane</keyword>
<dbReference type="AlphaFoldDB" id="A0A345YMG6"/>
<evidence type="ECO:0000256" key="1">
    <source>
        <dbReference type="SAM" id="MobiDB-lite"/>
    </source>
</evidence>
<gene>
    <name evidence="3" type="ORF">DWV08_05455</name>
    <name evidence="4" type="ORF">DXU92_12620</name>
</gene>
<dbReference type="EMBL" id="CP031356">
    <property type="protein sequence ID" value="AXK45118.1"/>
    <property type="molecule type" value="Genomic_DNA"/>
</dbReference>
<dbReference type="Proteomes" id="UP000282185">
    <property type="component" value="Unassembled WGS sequence"/>
</dbReference>